<evidence type="ECO:0000313" key="6">
    <source>
        <dbReference type="Proteomes" id="UP000034778"/>
    </source>
</evidence>
<dbReference type="PROSITE" id="PS00893">
    <property type="entry name" value="NUDIX_BOX"/>
    <property type="match status" value="1"/>
</dbReference>
<dbReference type="InterPro" id="IPR000086">
    <property type="entry name" value="NUDIX_hydrolase_dom"/>
</dbReference>
<evidence type="ECO:0000256" key="1">
    <source>
        <dbReference type="ARBA" id="ARBA00001946"/>
    </source>
</evidence>
<comment type="caution">
    <text evidence="5">The sequence shown here is derived from an EMBL/GenBank/DDBJ whole genome shotgun (WGS) entry which is preliminary data.</text>
</comment>
<name>A0A0G0CKZ6_9BACT</name>
<evidence type="ECO:0000313" key="5">
    <source>
        <dbReference type="EMBL" id="KKP44052.1"/>
    </source>
</evidence>
<dbReference type="InterPro" id="IPR015797">
    <property type="entry name" value="NUDIX_hydrolase-like_dom_sf"/>
</dbReference>
<dbReference type="Proteomes" id="UP000034778">
    <property type="component" value="Unassembled WGS sequence"/>
</dbReference>
<dbReference type="STRING" id="1618566.UR35_C0012G0009"/>
<gene>
    <name evidence="5" type="ORF">UR35_C0012G0009</name>
</gene>
<protein>
    <submittedName>
        <fullName evidence="5">Hydrolase, NUDIX family</fullName>
    </submittedName>
</protein>
<keyword evidence="2 3" id="KW-0378">Hydrolase</keyword>
<organism evidence="5 6">
    <name type="scientific">Candidatus Woesebacteria bacterium GW2011_GWB1_33_22</name>
    <dbReference type="NCBI Taxonomy" id="1618566"/>
    <lineage>
        <taxon>Bacteria</taxon>
        <taxon>Candidatus Woeseibacteriota</taxon>
    </lineage>
</organism>
<dbReference type="InterPro" id="IPR020476">
    <property type="entry name" value="Nudix_hydrolase"/>
</dbReference>
<feature type="domain" description="Nudix hydrolase" evidence="4">
    <location>
        <begin position="2"/>
        <end position="134"/>
    </location>
</feature>
<dbReference type="PANTHER" id="PTHR43046">
    <property type="entry name" value="GDP-MANNOSE MANNOSYL HYDROLASE"/>
    <property type="match status" value="1"/>
</dbReference>
<dbReference type="SUPFAM" id="SSF55811">
    <property type="entry name" value="Nudix"/>
    <property type="match status" value="1"/>
</dbReference>
<evidence type="ECO:0000259" key="4">
    <source>
        <dbReference type="PROSITE" id="PS51462"/>
    </source>
</evidence>
<evidence type="ECO:0000256" key="2">
    <source>
        <dbReference type="ARBA" id="ARBA00022801"/>
    </source>
</evidence>
<accession>A0A0G0CKZ6</accession>
<dbReference type="AlphaFoldDB" id="A0A0G0CKZ6"/>
<proteinExistence type="inferred from homology"/>
<comment type="cofactor">
    <cofactor evidence="1">
        <name>Mg(2+)</name>
        <dbReference type="ChEBI" id="CHEBI:18420"/>
    </cofactor>
</comment>
<reference evidence="5 6" key="1">
    <citation type="journal article" date="2015" name="Nature">
        <title>rRNA introns, odd ribosomes, and small enigmatic genomes across a large radiation of phyla.</title>
        <authorList>
            <person name="Brown C.T."/>
            <person name="Hug L.A."/>
            <person name="Thomas B.C."/>
            <person name="Sharon I."/>
            <person name="Castelle C.J."/>
            <person name="Singh A."/>
            <person name="Wilkins M.J."/>
            <person name="Williams K.H."/>
            <person name="Banfield J.F."/>
        </authorList>
    </citation>
    <scope>NUCLEOTIDE SEQUENCE [LARGE SCALE GENOMIC DNA]</scope>
</reference>
<dbReference type="PRINTS" id="PR00502">
    <property type="entry name" value="NUDIXFAMILY"/>
</dbReference>
<dbReference type="PROSITE" id="PS51462">
    <property type="entry name" value="NUDIX"/>
    <property type="match status" value="1"/>
</dbReference>
<dbReference type="PANTHER" id="PTHR43046:SF14">
    <property type="entry name" value="MUTT_NUDIX FAMILY PROTEIN"/>
    <property type="match status" value="1"/>
</dbReference>
<evidence type="ECO:0000256" key="3">
    <source>
        <dbReference type="RuleBase" id="RU003476"/>
    </source>
</evidence>
<dbReference type="Gene3D" id="3.90.79.10">
    <property type="entry name" value="Nucleoside Triphosphate Pyrophosphohydrolase"/>
    <property type="match status" value="1"/>
</dbReference>
<comment type="similarity">
    <text evidence="3">Belongs to the Nudix hydrolase family.</text>
</comment>
<dbReference type="GO" id="GO:0016787">
    <property type="term" value="F:hydrolase activity"/>
    <property type="evidence" value="ECO:0007669"/>
    <property type="project" value="UniProtKB-KW"/>
</dbReference>
<dbReference type="InterPro" id="IPR020084">
    <property type="entry name" value="NUDIX_hydrolase_CS"/>
</dbReference>
<dbReference type="Pfam" id="PF00293">
    <property type="entry name" value="NUDIX"/>
    <property type="match status" value="1"/>
</dbReference>
<sequence length="138" mass="16434">MDKYQKVAVHAYIKSDDGKFLVTKRSPINDFLPNFFDIPGGTVEFGEDPKEALKREIFEETGLEVKIERPIYIYSEVQKEERHQIWIIYECEFKGGEIKLNPEEHNEYKWVDSKEAQKLPKIIFLEELLKYFNELQSK</sequence>
<dbReference type="EMBL" id="LBOW01000012">
    <property type="protein sequence ID" value="KKP44052.1"/>
    <property type="molecule type" value="Genomic_DNA"/>
</dbReference>